<gene>
    <name evidence="8" type="ORF">V22_24600</name>
</gene>
<feature type="transmembrane region" description="Helical" evidence="7">
    <location>
        <begin position="242"/>
        <end position="265"/>
    </location>
</feature>
<name>A0A517TA23_9PLAN</name>
<evidence type="ECO:0000256" key="6">
    <source>
        <dbReference type="ARBA" id="ARBA00023136"/>
    </source>
</evidence>
<keyword evidence="5 7" id="KW-1133">Transmembrane helix</keyword>
<feature type="transmembrane region" description="Helical" evidence="7">
    <location>
        <begin position="385"/>
        <end position="405"/>
    </location>
</feature>
<feature type="transmembrane region" description="Helical" evidence="7">
    <location>
        <begin position="274"/>
        <end position="291"/>
    </location>
</feature>
<evidence type="ECO:0000256" key="4">
    <source>
        <dbReference type="ARBA" id="ARBA00022692"/>
    </source>
</evidence>
<dbReference type="PANTHER" id="PTHR34184">
    <property type="entry name" value="UPF0718 PROTEIN YCGR"/>
    <property type="match status" value="1"/>
</dbReference>
<feature type="transmembrane region" description="Helical" evidence="7">
    <location>
        <begin position="9"/>
        <end position="39"/>
    </location>
</feature>
<evidence type="ECO:0000256" key="1">
    <source>
        <dbReference type="ARBA" id="ARBA00004651"/>
    </source>
</evidence>
<feature type="transmembrane region" description="Helical" evidence="7">
    <location>
        <begin position="120"/>
        <end position="144"/>
    </location>
</feature>
<comment type="similarity">
    <text evidence="2">Belongs to the UPF0718 family.</text>
</comment>
<evidence type="ECO:0000256" key="2">
    <source>
        <dbReference type="ARBA" id="ARBA00006386"/>
    </source>
</evidence>
<dbReference type="RefSeq" id="WP_145263028.1">
    <property type="nucleotide sequence ID" value="NZ_CP036316.1"/>
</dbReference>
<feature type="transmembrane region" description="Helical" evidence="7">
    <location>
        <begin position="59"/>
        <end position="82"/>
    </location>
</feature>
<dbReference type="EMBL" id="CP036316">
    <property type="protein sequence ID" value="QDT65213.1"/>
    <property type="molecule type" value="Genomic_DNA"/>
</dbReference>
<evidence type="ECO:0000256" key="5">
    <source>
        <dbReference type="ARBA" id="ARBA00022989"/>
    </source>
</evidence>
<dbReference type="PANTHER" id="PTHR34184:SF4">
    <property type="entry name" value="UPF0718 PROTEIN YCGR"/>
    <property type="match status" value="1"/>
</dbReference>
<comment type="subcellular location">
    <subcellularLocation>
        <location evidence="1">Cell membrane</location>
        <topology evidence="1">Multi-pass membrane protein</topology>
    </subcellularLocation>
</comment>
<evidence type="ECO:0000256" key="7">
    <source>
        <dbReference type="SAM" id="Phobius"/>
    </source>
</evidence>
<dbReference type="GO" id="GO:0005886">
    <property type="term" value="C:plasma membrane"/>
    <property type="evidence" value="ECO:0007669"/>
    <property type="project" value="UniProtKB-SubCell"/>
</dbReference>
<keyword evidence="3" id="KW-1003">Cell membrane</keyword>
<reference evidence="8 9" key="1">
    <citation type="submission" date="2019-02" db="EMBL/GenBank/DDBJ databases">
        <title>Deep-cultivation of Planctomycetes and their phenomic and genomic characterization uncovers novel biology.</title>
        <authorList>
            <person name="Wiegand S."/>
            <person name="Jogler M."/>
            <person name="Boedeker C."/>
            <person name="Pinto D."/>
            <person name="Vollmers J."/>
            <person name="Rivas-Marin E."/>
            <person name="Kohn T."/>
            <person name="Peeters S.H."/>
            <person name="Heuer A."/>
            <person name="Rast P."/>
            <person name="Oberbeckmann S."/>
            <person name="Bunk B."/>
            <person name="Jeske O."/>
            <person name="Meyerdierks A."/>
            <person name="Storesund J.E."/>
            <person name="Kallscheuer N."/>
            <person name="Luecker S."/>
            <person name="Lage O.M."/>
            <person name="Pohl T."/>
            <person name="Merkel B.J."/>
            <person name="Hornburger P."/>
            <person name="Mueller R.-W."/>
            <person name="Bruemmer F."/>
            <person name="Labrenz M."/>
            <person name="Spormann A.M."/>
            <person name="Op den Camp H."/>
            <person name="Overmann J."/>
            <person name="Amann R."/>
            <person name="Jetten M.S.M."/>
            <person name="Mascher T."/>
            <person name="Medema M.H."/>
            <person name="Devos D.P."/>
            <person name="Kaster A.-K."/>
            <person name="Ovreas L."/>
            <person name="Rohde M."/>
            <person name="Galperin M.Y."/>
            <person name="Jogler C."/>
        </authorList>
    </citation>
    <scope>NUCLEOTIDE SEQUENCE [LARGE SCALE GENOMIC DNA]</scope>
    <source>
        <strain evidence="8 9">V22</strain>
    </source>
</reference>
<dbReference type="OrthoDB" id="9777774at2"/>
<dbReference type="KEGG" id="chya:V22_24600"/>
<dbReference type="InterPro" id="IPR052923">
    <property type="entry name" value="UPF0718"/>
</dbReference>
<organism evidence="8 9">
    <name type="scientific">Calycomorphotria hydatis</name>
    <dbReference type="NCBI Taxonomy" id="2528027"/>
    <lineage>
        <taxon>Bacteria</taxon>
        <taxon>Pseudomonadati</taxon>
        <taxon>Planctomycetota</taxon>
        <taxon>Planctomycetia</taxon>
        <taxon>Planctomycetales</taxon>
        <taxon>Planctomycetaceae</taxon>
        <taxon>Calycomorphotria</taxon>
    </lineage>
</organism>
<protein>
    <submittedName>
        <fullName evidence="8">Putative permease</fullName>
    </submittedName>
</protein>
<dbReference type="Pfam" id="PF03773">
    <property type="entry name" value="ArsP_1"/>
    <property type="match status" value="1"/>
</dbReference>
<proteinExistence type="inferred from homology"/>
<keyword evidence="9" id="KW-1185">Reference proteome</keyword>
<dbReference type="AlphaFoldDB" id="A0A517TA23"/>
<accession>A0A517TA23</accession>
<feature type="transmembrane region" description="Helical" evidence="7">
    <location>
        <begin position="337"/>
        <end position="355"/>
    </location>
</feature>
<sequence length="512" mass="55817">MFEFPTPEVFLVTLIVGLCRSIVEGSATILAGLFAAAYLRTVATREHIEILFRGDGWRGMARATLVGMALPVCAIGVLPVLRELRKLGLPTSKLLTFGVTAPLLNPITLIYGLSVLSVTYFSLIVAVTIIVALTVSDVASRFYIKNSQQVEDRPKGLTDLTRIRNVIVAASRIATGWIFLDFGITILLSAIVATFLPAGLIEQVCSHSNRFAPVQSALLTAPQYVSPATGVMQLSSLAKVNLSIPAGLALYIFGVGVSGATFFWFTRWYGFRRIIALGMAMFITTVSAAYLSQNVLPPPIAAEEETHGLDALTRPHHPSYSHLSQAVKYGLSYTDPMMRGGAVILVMCCMTGVFVRWRKIEFRDDPPEAATLQANSSRAILPSQIGAVAVLGMAIFVALVSYIYFPGPKESIDEMRTIQADAIIAIRTGKRGWALDRLAAWDATAAKMPVGAAIRLSLPNKQQRESLRALRAHLFWTKERVLNDEMFDASSRAMELTFLLLEAQTAFLGEQS</sequence>
<feature type="transmembrane region" description="Helical" evidence="7">
    <location>
        <begin position="165"/>
        <end position="192"/>
    </location>
</feature>
<keyword evidence="4 7" id="KW-0812">Transmembrane</keyword>
<evidence type="ECO:0000256" key="3">
    <source>
        <dbReference type="ARBA" id="ARBA00022475"/>
    </source>
</evidence>
<evidence type="ECO:0000313" key="8">
    <source>
        <dbReference type="EMBL" id="QDT65213.1"/>
    </source>
</evidence>
<dbReference type="InterPro" id="IPR005524">
    <property type="entry name" value="DUF318"/>
</dbReference>
<keyword evidence="6 7" id="KW-0472">Membrane</keyword>
<feature type="transmembrane region" description="Helical" evidence="7">
    <location>
        <begin position="94"/>
        <end position="114"/>
    </location>
</feature>
<dbReference type="Proteomes" id="UP000319976">
    <property type="component" value="Chromosome"/>
</dbReference>
<evidence type="ECO:0000313" key="9">
    <source>
        <dbReference type="Proteomes" id="UP000319976"/>
    </source>
</evidence>